<dbReference type="EMBL" id="CAUYUJ010014309">
    <property type="protein sequence ID" value="CAK0839615.1"/>
    <property type="molecule type" value="Genomic_DNA"/>
</dbReference>
<gene>
    <name evidence="2" type="ORF">PCOR1329_LOCUS35264</name>
</gene>
<keyword evidence="1" id="KW-1133">Transmembrane helix</keyword>
<dbReference type="Proteomes" id="UP001189429">
    <property type="component" value="Unassembled WGS sequence"/>
</dbReference>
<evidence type="ECO:0000313" key="3">
    <source>
        <dbReference type="Proteomes" id="UP001189429"/>
    </source>
</evidence>
<keyword evidence="1" id="KW-0812">Transmembrane</keyword>
<proteinExistence type="predicted"/>
<name>A0ABN9T3P5_9DINO</name>
<keyword evidence="3" id="KW-1185">Reference proteome</keyword>
<keyword evidence="1" id="KW-0472">Membrane</keyword>
<evidence type="ECO:0000313" key="2">
    <source>
        <dbReference type="EMBL" id="CAK0839615.1"/>
    </source>
</evidence>
<sequence length="117" mass="13132">MVLRTFVRHRYIIAPVRAAFAATNLLIQSRIVLISGAFPGRRPHFEGGTSHTPPFLILLSLVLFLLLPFIILLLVLLALSSFSRFLPQCRRSEALLTVQSLFSGEQEEDEQQLLSSV</sequence>
<protein>
    <submittedName>
        <fullName evidence="2">Uncharacterized protein</fullName>
    </submittedName>
</protein>
<feature type="transmembrane region" description="Helical" evidence="1">
    <location>
        <begin position="12"/>
        <end position="35"/>
    </location>
</feature>
<evidence type="ECO:0000256" key="1">
    <source>
        <dbReference type="SAM" id="Phobius"/>
    </source>
</evidence>
<reference evidence="2" key="1">
    <citation type="submission" date="2023-10" db="EMBL/GenBank/DDBJ databases">
        <authorList>
            <person name="Chen Y."/>
            <person name="Shah S."/>
            <person name="Dougan E. K."/>
            <person name="Thang M."/>
            <person name="Chan C."/>
        </authorList>
    </citation>
    <scope>NUCLEOTIDE SEQUENCE [LARGE SCALE GENOMIC DNA]</scope>
</reference>
<organism evidence="2 3">
    <name type="scientific">Prorocentrum cordatum</name>
    <dbReference type="NCBI Taxonomy" id="2364126"/>
    <lineage>
        <taxon>Eukaryota</taxon>
        <taxon>Sar</taxon>
        <taxon>Alveolata</taxon>
        <taxon>Dinophyceae</taxon>
        <taxon>Prorocentrales</taxon>
        <taxon>Prorocentraceae</taxon>
        <taxon>Prorocentrum</taxon>
    </lineage>
</organism>
<comment type="caution">
    <text evidence="2">The sequence shown here is derived from an EMBL/GenBank/DDBJ whole genome shotgun (WGS) entry which is preliminary data.</text>
</comment>
<accession>A0ABN9T3P5</accession>
<feature type="transmembrane region" description="Helical" evidence="1">
    <location>
        <begin position="55"/>
        <end position="82"/>
    </location>
</feature>